<dbReference type="EMBL" id="JAATEN010000002">
    <property type="protein sequence ID" value="NJP99595.1"/>
    <property type="molecule type" value="Genomic_DNA"/>
</dbReference>
<keyword evidence="3" id="KW-1185">Reference proteome</keyword>
<accession>A0ABX1BPI8</accession>
<dbReference type="RefSeq" id="WP_168100206.1">
    <property type="nucleotide sequence ID" value="NZ_JAATEN010000002.1"/>
</dbReference>
<organism evidence="2 3">
    <name type="scientific">Streptomyces zingiberis</name>
    <dbReference type="NCBI Taxonomy" id="2053010"/>
    <lineage>
        <taxon>Bacteria</taxon>
        <taxon>Bacillati</taxon>
        <taxon>Actinomycetota</taxon>
        <taxon>Actinomycetes</taxon>
        <taxon>Kitasatosporales</taxon>
        <taxon>Streptomycetaceae</taxon>
        <taxon>Streptomyces</taxon>
    </lineage>
</organism>
<evidence type="ECO:0000313" key="3">
    <source>
        <dbReference type="Proteomes" id="UP000695264"/>
    </source>
</evidence>
<feature type="region of interest" description="Disordered" evidence="1">
    <location>
        <begin position="110"/>
        <end position="148"/>
    </location>
</feature>
<dbReference type="Proteomes" id="UP000695264">
    <property type="component" value="Unassembled WGS sequence"/>
</dbReference>
<gene>
    <name evidence="2" type="ORF">HCK00_03315</name>
</gene>
<protein>
    <submittedName>
        <fullName evidence="2">Recombinase family protein</fullName>
    </submittedName>
</protein>
<comment type="caution">
    <text evidence="2">The sequence shown here is derived from an EMBL/GenBank/DDBJ whole genome shotgun (WGS) entry which is preliminary data.</text>
</comment>
<reference evidence="2 3" key="1">
    <citation type="submission" date="2020-03" db="EMBL/GenBank/DDBJ databases">
        <title>WGS of actinomycetes isolated from Thailand.</title>
        <authorList>
            <person name="Thawai C."/>
        </authorList>
    </citation>
    <scope>NUCLEOTIDE SEQUENCE [LARGE SCALE GENOMIC DNA]</scope>
    <source>
        <strain evidence="2 3">PLAI 1-29</strain>
    </source>
</reference>
<name>A0ABX1BPI8_9ACTN</name>
<evidence type="ECO:0000256" key="1">
    <source>
        <dbReference type="SAM" id="MobiDB-lite"/>
    </source>
</evidence>
<evidence type="ECO:0000313" key="2">
    <source>
        <dbReference type="EMBL" id="NJP99595.1"/>
    </source>
</evidence>
<sequence>MPTNPPGGLGPVPVAVYSCAATPTALGESQERGRYYADARHWHVAGVWSDPAPLLPLMERPGWQAVTAALSAGMIRGVVVSGLTHVADDAAQFAALGVLLRDRGGFLADASSGVPTRRTPDQARRRRDIADAASGWFTQPGAYEEDGS</sequence>
<proteinExistence type="predicted"/>